<feature type="transmembrane region" description="Helical" evidence="7">
    <location>
        <begin position="153"/>
        <end position="172"/>
    </location>
</feature>
<evidence type="ECO:0000256" key="7">
    <source>
        <dbReference type="SAM" id="Phobius"/>
    </source>
</evidence>
<dbReference type="Pfam" id="PF03006">
    <property type="entry name" value="HlyIII"/>
    <property type="match status" value="1"/>
</dbReference>
<accession>A0A915JBB3</accession>
<feature type="transmembrane region" description="Helical" evidence="7">
    <location>
        <begin position="121"/>
        <end position="141"/>
    </location>
</feature>
<dbReference type="PANTHER" id="PTHR20855">
    <property type="entry name" value="ADIPOR/PROGESTIN RECEPTOR-RELATED"/>
    <property type="match status" value="1"/>
</dbReference>
<evidence type="ECO:0000256" key="3">
    <source>
        <dbReference type="ARBA" id="ARBA00022692"/>
    </source>
</evidence>
<feature type="binding site" evidence="6">
    <location>
        <position position="194"/>
    </location>
    <ligand>
        <name>Zn(2+)</name>
        <dbReference type="ChEBI" id="CHEBI:29105"/>
    </ligand>
</feature>
<feature type="transmembrane region" description="Helical" evidence="7">
    <location>
        <begin position="91"/>
        <end position="109"/>
    </location>
</feature>
<keyword evidence="5 7" id="KW-0472">Membrane</keyword>
<keyword evidence="8" id="KW-1185">Reference proteome</keyword>
<evidence type="ECO:0000256" key="1">
    <source>
        <dbReference type="ARBA" id="ARBA00004141"/>
    </source>
</evidence>
<feature type="transmembrane region" description="Helical" evidence="7">
    <location>
        <begin position="192"/>
        <end position="208"/>
    </location>
</feature>
<dbReference type="GO" id="GO:0005886">
    <property type="term" value="C:plasma membrane"/>
    <property type="evidence" value="ECO:0007669"/>
    <property type="project" value="TreeGrafter"/>
</dbReference>
<dbReference type="GO" id="GO:0046872">
    <property type="term" value="F:metal ion binding"/>
    <property type="evidence" value="ECO:0007669"/>
    <property type="project" value="UniProtKB-KW"/>
</dbReference>
<keyword evidence="6" id="KW-0862">Zinc</keyword>
<name>A0A915JBB3_ROMCU</name>
<keyword evidence="3 7" id="KW-0812">Transmembrane</keyword>
<evidence type="ECO:0000313" key="9">
    <source>
        <dbReference type="WBParaSite" id="nRc.2.0.1.t23075-RA"/>
    </source>
</evidence>
<comment type="similarity">
    <text evidence="2">Belongs to the ADIPOR family.</text>
</comment>
<evidence type="ECO:0000256" key="5">
    <source>
        <dbReference type="ARBA" id="ARBA00023136"/>
    </source>
</evidence>
<evidence type="ECO:0000256" key="4">
    <source>
        <dbReference type="ARBA" id="ARBA00022989"/>
    </source>
</evidence>
<organism evidence="8 9">
    <name type="scientific">Romanomermis culicivorax</name>
    <name type="common">Nematode worm</name>
    <dbReference type="NCBI Taxonomy" id="13658"/>
    <lineage>
        <taxon>Eukaryota</taxon>
        <taxon>Metazoa</taxon>
        <taxon>Ecdysozoa</taxon>
        <taxon>Nematoda</taxon>
        <taxon>Enoplea</taxon>
        <taxon>Dorylaimia</taxon>
        <taxon>Mermithida</taxon>
        <taxon>Mermithoidea</taxon>
        <taxon>Mermithidae</taxon>
        <taxon>Romanomermis</taxon>
    </lineage>
</organism>
<dbReference type="PANTHER" id="PTHR20855:SF52">
    <property type="entry name" value="ADIPONECTIN RECEPTOR PROTEIN"/>
    <property type="match status" value="1"/>
</dbReference>
<feature type="binding site" evidence="6">
    <location>
        <position position="190"/>
    </location>
    <ligand>
        <name>Zn(2+)</name>
        <dbReference type="ChEBI" id="CHEBI:29105"/>
    </ligand>
</feature>
<evidence type="ECO:0000256" key="6">
    <source>
        <dbReference type="PIRSR" id="PIRSR604254-1"/>
    </source>
</evidence>
<evidence type="ECO:0000313" key="8">
    <source>
        <dbReference type="Proteomes" id="UP000887565"/>
    </source>
</evidence>
<dbReference type="OMA" id="AYWLYHL"/>
<keyword evidence="4 7" id="KW-1133">Transmembrane helix</keyword>
<dbReference type="GO" id="GO:0038023">
    <property type="term" value="F:signaling receptor activity"/>
    <property type="evidence" value="ECO:0007669"/>
    <property type="project" value="TreeGrafter"/>
</dbReference>
<reference evidence="9" key="1">
    <citation type="submission" date="2022-11" db="UniProtKB">
        <authorList>
            <consortium name="WormBaseParasite"/>
        </authorList>
    </citation>
    <scope>IDENTIFICATION</scope>
</reference>
<evidence type="ECO:0000256" key="2">
    <source>
        <dbReference type="ARBA" id="ARBA00007018"/>
    </source>
</evidence>
<comment type="subcellular location">
    <subcellularLocation>
        <location evidence="1">Membrane</location>
        <topology evidence="1">Multi-pass membrane protein</topology>
    </subcellularLocation>
</comment>
<keyword evidence="6" id="KW-0479">Metal-binding</keyword>
<protein>
    <submittedName>
        <fullName evidence="9">Adiponectin receptor</fullName>
    </submittedName>
</protein>
<feature type="transmembrane region" description="Helical" evidence="7">
    <location>
        <begin position="24"/>
        <end position="48"/>
    </location>
</feature>
<feature type="binding site" evidence="6">
    <location>
        <position position="44"/>
    </location>
    <ligand>
        <name>Zn(2+)</name>
        <dbReference type="ChEBI" id="CHEBI:29105"/>
    </ligand>
</feature>
<sequence length="254" mass="28570">MAFIGMAAYFLTRPHDVIQWLDKIVFLPFFVGAVACLGLSFAFHTLHCHSERVGKIFSKLDYVGITLLIMGSFVPWLYYGFYCRLESQVGYISAILMLGLCCVVVSLWDKFSQPKFRPLRAGLFVGLGLSGLVPCSHYFIVNGFWSAVYEASMGWLVLMACLYIGGALFYAFRVPERFFPGKCDIMFQSHQIFHLLVVAAAFVHYHGVTEMAVQRLSAGTCEEVTNGQLFQQLLSYQDQNPGFDPAVFKIGEEL</sequence>
<dbReference type="AlphaFoldDB" id="A0A915JBB3"/>
<dbReference type="InterPro" id="IPR004254">
    <property type="entry name" value="AdipoR/HlyIII-related"/>
</dbReference>
<feature type="transmembrane region" description="Helical" evidence="7">
    <location>
        <begin position="60"/>
        <end position="79"/>
    </location>
</feature>
<proteinExistence type="inferred from homology"/>
<dbReference type="Proteomes" id="UP000887565">
    <property type="component" value="Unplaced"/>
</dbReference>
<dbReference type="WBParaSite" id="nRc.2.0.1.t23075-RA">
    <property type="protein sequence ID" value="nRc.2.0.1.t23075-RA"/>
    <property type="gene ID" value="nRc.2.0.1.g23075"/>
</dbReference>
<dbReference type="GO" id="GO:0033211">
    <property type="term" value="P:adiponectin-activated signaling pathway"/>
    <property type="evidence" value="ECO:0007669"/>
    <property type="project" value="TreeGrafter"/>
</dbReference>